<gene>
    <name evidence="1" type="ORF">ML462_13950</name>
</gene>
<proteinExistence type="predicted"/>
<reference evidence="1" key="1">
    <citation type="submission" date="2022-03" db="EMBL/GenBank/DDBJ databases">
        <title>Gramella crocea sp. nov., isolated from activated sludge of a seafood processing plant.</title>
        <authorList>
            <person name="Zhang X."/>
        </authorList>
    </citation>
    <scope>NUCLEOTIDE SEQUENCE</scope>
    <source>
        <strain evidence="1">YJ019</strain>
    </source>
</reference>
<organism evidence="1 2">
    <name type="scientific">Christiangramia lutea</name>
    <dbReference type="NCBI Taxonomy" id="1607951"/>
    <lineage>
        <taxon>Bacteria</taxon>
        <taxon>Pseudomonadati</taxon>
        <taxon>Bacteroidota</taxon>
        <taxon>Flavobacteriia</taxon>
        <taxon>Flavobacteriales</taxon>
        <taxon>Flavobacteriaceae</taxon>
        <taxon>Christiangramia</taxon>
    </lineage>
</organism>
<dbReference type="Proteomes" id="UP001139226">
    <property type="component" value="Unassembled WGS sequence"/>
</dbReference>
<dbReference type="RefSeq" id="WP_240714442.1">
    <property type="nucleotide sequence ID" value="NZ_JAKVTV010000005.1"/>
</dbReference>
<evidence type="ECO:0000313" key="1">
    <source>
        <dbReference type="EMBL" id="MCH4824274.1"/>
    </source>
</evidence>
<dbReference type="EMBL" id="JAKVTV010000005">
    <property type="protein sequence ID" value="MCH4824274.1"/>
    <property type="molecule type" value="Genomic_DNA"/>
</dbReference>
<keyword evidence="2" id="KW-1185">Reference proteome</keyword>
<evidence type="ECO:0000313" key="2">
    <source>
        <dbReference type="Proteomes" id="UP001139226"/>
    </source>
</evidence>
<dbReference type="AlphaFoldDB" id="A0A9X2AA33"/>
<accession>A0A9X2AA33</accession>
<name>A0A9X2AA33_9FLAO</name>
<protein>
    <submittedName>
        <fullName evidence="1">Uncharacterized protein</fullName>
    </submittedName>
</protein>
<sequence>MKATKEQKQAIYRLCGYQKDTKEEYVQWVTGDVNKTSTNDLSFEQANKIIKQAGGTPYKNKTDNWAFFNKDNGKHKYILSLCRQLDWTTPDERFGKVVDLNRLSEWLKSDKSPVKKPLKKMNARECSKIITALEGMIDTKFK</sequence>
<comment type="caution">
    <text evidence="1">The sequence shown here is derived from an EMBL/GenBank/DDBJ whole genome shotgun (WGS) entry which is preliminary data.</text>
</comment>